<evidence type="ECO:0000313" key="9">
    <source>
        <dbReference type="Proteomes" id="UP000271227"/>
    </source>
</evidence>
<dbReference type="Proteomes" id="UP000271227">
    <property type="component" value="Unassembled WGS sequence"/>
</dbReference>
<dbReference type="EMBL" id="REFR01000009">
    <property type="protein sequence ID" value="RMB12129.1"/>
    <property type="molecule type" value="Genomic_DNA"/>
</dbReference>
<dbReference type="AlphaFoldDB" id="A0A3M0CX87"/>
<evidence type="ECO:0000256" key="3">
    <source>
        <dbReference type="ARBA" id="ARBA00022896"/>
    </source>
</evidence>
<dbReference type="GO" id="GO:0016705">
    <property type="term" value="F:oxidoreductase activity, acting on paired donors, with incorporation or reduction of molecular oxygen"/>
    <property type="evidence" value="ECO:0007669"/>
    <property type="project" value="InterPro"/>
</dbReference>
<dbReference type="InterPro" id="IPR005123">
    <property type="entry name" value="Oxoglu/Fe-dep_dioxygenase_dom"/>
</dbReference>
<dbReference type="InterPro" id="IPR044862">
    <property type="entry name" value="Pro_4_hyd_alph_FE2OG_OXY"/>
</dbReference>
<protein>
    <submittedName>
        <fullName evidence="8">Peroxiredoxin</fullName>
    </submittedName>
</protein>
<evidence type="ECO:0000313" key="8">
    <source>
        <dbReference type="EMBL" id="RMB12129.1"/>
    </source>
</evidence>
<evidence type="ECO:0000256" key="6">
    <source>
        <dbReference type="ARBA" id="ARBA00023004"/>
    </source>
</evidence>
<comment type="cofactor">
    <cofactor evidence="1">
        <name>L-ascorbate</name>
        <dbReference type="ChEBI" id="CHEBI:38290"/>
    </cofactor>
</comment>
<dbReference type="GO" id="GO:0005506">
    <property type="term" value="F:iron ion binding"/>
    <property type="evidence" value="ECO:0007669"/>
    <property type="project" value="InterPro"/>
</dbReference>
<dbReference type="SUPFAM" id="SSF52833">
    <property type="entry name" value="Thioredoxin-like"/>
    <property type="match status" value="1"/>
</dbReference>
<dbReference type="InParanoid" id="A0A3M0CX87"/>
<evidence type="ECO:0000259" key="7">
    <source>
        <dbReference type="PROSITE" id="PS51471"/>
    </source>
</evidence>
<gene>
    <name evidence="8" type="ORF">BXY39_0619</name>
</gene>
<keyword evidence="6" id="KW-0408">Iron</keyword>
<sequence length="376" mass="42235">MNKRLFVGDLAPDFTCPSTNNDNFHFNAAAGRYIVLCFFGSTSNAKNRNAVDFIAGDARHFFDDERISFFGVSIDPRDKAGDRVQQQTPGIRFFWDFDHAVSRRYNALKDDGMGGNGVIRYSPFTLILDPGLRIIAHIPLTDLERHNHRLVRVLSGLLPVDRYAGVPMTAPVLIIPNVFEPALCRRLVKLYETVGGRESGTMVEKDGYTVGRLDQGFKRRADCKIDDPALKAAMKRRIIRRIVPQVKSAFQFDVGVIERYIIACYDSKNQGFFRPHRDNTTKGTAHRKFACTINLNTGDYEGGALRFPEFGPRTYSAPMGGAVIFSCSLLHEATRVTRGKRYATLPFLYDRAGAQIRRDNHRFLSNAEGAVGRQAS</sequence>
<dbReference type="Gene3D" id="3.40.30.10">
    <property type="entry name" value="Glutaredoxin"/>
    <property type="match status" value="1"/>
</dbReference>
<dbReference type="PROSITE" id="PS51471">
    <property type="entry name" value="FE2OG_OXY"/>
    <property type="match status" value="1"/>
</dbReference>
<proteinExistence type="predicted"/>
<keyword evidence="9" id="KW-1185">Reference proteome</keyword>
<evidence type="ECO:0000256" key="5">
    <source>
        <dbReference type="ARBA" id="ARBA00023002"/>
    </source>
</evidence>
<dbReference type="GO" id="GO:0031418">
    <property type="term" value="F:L-ascorbic acid binding"/>
    <property type="evidence" value="ECO:0007669"/>
    <property type="project" value="UniProtKB-KW"/>
</dbReference>
<dbReference type="OrthoDB" id="255432at2"/>
<dbReference type="InterPro" id="IPR036249">
    <property type="entry name" value="Thioredoxin-like_sf"/>
</dbReference>
<comment type="caution">
    <text evidence="8">The sequence shown here is derived from an EMBL/GenBank/DDBJ whole genome shotgun (WGS) entry which is preliminary data.</text>
</comment>
<accession>A0A3M0CX87</accession>
<reference evidence="8 9" key="1">
    <citation type="submission" date="2018-10" db="EMBL/GenBank/DDBJ databases">
        <title>Genomic Encyclopedia of Archaeal and Bacterial Type Strains, Phase II (KMG-II): from individual species to whole genera.</title>
        <authorList>
            <person name="Goeker M."/>
        </authorList>
    </citation>
    <scope>NUCLEOTIDE SEQUENCE [LARGE SCALE GENOMIC DNA]</scope>
    <source>
        <strain evidence="8 9">DSM 25217</strain>
    </source>
</reference>
<keyword evidence="3" id="KW-0847">Vitamin C</keyword>
<dbReference type="RefSeq" id="WP_121937334.1">
    <property type="nucleotide sequence ID" value="NZ_REFR01000009.1"/>
</dbReference>
<dbReference type="SUPFAM" id="SSF51197">
    <property type="entry name" value="Clavaminate synthase-like"/>
    <property type="match status" value="1"/>
</dbReference>
<keyword evidence="4" id="KW-0223">Dioxygenase</keyword>
<dbReference type="InterPro" id="IPR006620">
    <property type="entry name" value="Pro_4_hyd_alph"/>
</dbReference>
<dbReference type="GO" id="GO:0051213">
    <property type="term" value="F:dioxygenase activity"/>
    <property type="evidence" value="ECO:0007669"/>
    <property type="project" value="UniProtKB-KW"/>
</dbReference>
<organism evidence="8 9">
    <name type="scientific">Eilatimonas milleporae</name>
    <dbReference type="NCBI Taxonomy" id="911205"/>
    <lineage>
        <taxon>Bacteria</taxon>
        <taxon>Pseudomonadati</taxon>
        <taxon>Pseudomonadota</taxon>
        <taxon>Alphaproteobacteria</taxon>
        <taxon>Kordiimonadales</taxon>
        <taxon>Kordiimonadaceae</taxon>
        <taxon>Eilatimonas</taxon>
    </lineage>
</organism>
<evidence type="ECO:0000256" key="2">
    <source>
        <dbReference type="ARBA" id="ARBA00022723"/>
    </source>
</evidence>
<dbReference type="Pfam" id="PF00578">
    <property type="entry name" value="AhpC-TSA"/>
    <property type="match status" value="1"/>
</dbReference>
<dbReference type="SMART" id="SM00702">
    <property type="entry name" value="P4Hc"/>
    <property type="match status" value="1"/>
</dbReference>
<feature type="domain" description="Fe2OG dioxygenase" evidence="7">
    <location>
        <begin position="256"/>
        <end position="351"/>
    </location>
</feature>
<dbReference type="Pfam" id="PF13640">
    <property type="entry name" value="2OG-FeII_Oxy_3"/>
    <property type="match status" value="1"/>
</dbReference>
<keyword evidence="5" id="KW-0560">Oxidoreductase</keyword>
<keyword evidence="2" id="KW-0479">Metal-binding</keyword>
<name>A0A3M0CX87_9PROT</name>
<evidence type="ECO:0000256" key="1">
    <source>
        <dbReference type="ARBA" id="ARBA00001961"/>
    </source>
</evidence>
<dbReference type="InterPro" id="IPR000866">
    <property type="entry name" value="AhpC/TSA"/>
</dbReference>
<dbReference type="Gene3D" id="2.60.120.620">
    <property type="entry name" value="q2cbj1_9rhob like domain"/>
    <property type="match status" value="1"/>
</dbReference>
<dbReference type="GO" id="GO:0016209">
    <property type="term" value="F:antioxidant activity"/>
    <property type="evidence" value="ECO:0007669"/>
    <property type="project" value="InterPro"/>
</dbReference>
<evidence type="ECO:0000256" key="4">
    <source>
        <dbReference type="ARBA" id="ARBA00022964"/>
    </source>
</evidence>